<sequence>MVVVVVAVVVVMTAMDVAAVMAEDEHARADRDGEKPEKETDSSADREFLSVLASSSVISSNGRFPANLASVHGLQSQSSWALRLSSLAASLDRPMQAEWNFVQQEPPHEKSSAPVGRLHTHRTTTHLLRPLKQAQHDKGYWRLLAFKSKKEM</sequence>
<name>A0A182JIP7_ANOAO</name>
<dbReference type="EnsemblMetazoa" id="AATE018809-RA">
    <property type="protein sequence ID" value="AATE018809-PA.1"/>
    <property type="gene ID" value="AATE018809"/>
</dbReference>
<dbReference type="EMBL" id="AXCP01007054">
    <property type="status" value="NOT_ANNOTATED_CDS"/>
    <property type="molecule type" value="Genomic_DNA"/>
</dbReference>
<dbReference type="AlphaFoldDB" id="A0A182JIP7"/>
<protein>
    <submittedName>
        <fullName evidence="1">Uncharacterized protein</fullName>
    </submittedName>
</protein>
<dbReference type="EMBL" id="AXCP01007056">
    <property type="status" value="NOT_ANNOTATED_CDS"/>
    <property type="molecule type" value="Genomic_DNA"/>
</dbReference>
<dbReference type="EMBL" id="AXCP01007053">
    <property type="status" value="NOT_ANNOTATED_CDS"/>
    <property type="molecule type" value="Genomic_DNA"/>
</dbReference>
<evidence type="ECO:0000313" key="1">
    <source>
        <dbReference type="EnsemblMetazoa" id="AATE018809-PA.1"/>
    </source>
</evidence>
<dbReference type="VEuPathDB" id="VectorBase:AATE018809"/>
<organism evidence="1">
    <name type="scientific">Anopheles atroparvus</name>
    <name type="common">European mosquito</name>
    <dbReference type="NCBI Taxonomy" id="41427"/>
    <lineage>
        <taxon>Eukaryota</taxon>
        <taxon>Metazoa</taxon>
        <taxon>Ecdysozoa</taxon>
        <taxon>Arthropoda</taxon>
        <taxon>Hexapoda</taxon>
        <taxon>Insecta</taxon>
        <taxon>Pterygota</taxon>
        <taxon>Neoptera</taxon>
        <taxon>Endopterygota</taxon>
        <taxon>Diptera</taxon>
        <taxon>Nematocera</taxon>
        <taxon>Culicoidea</taxon>
        <taxon>Culicidae</taxon>
        <taxon>Anophelinae</taxon>
        <taxon>Anopheles</taxon>
    </lineage>
</organism>
<reference evidence="1" key="1">
    <citation type="submission" date="2022-08" db="UniProtKB">
        <authorList>
            <consortium name="EnsemblMetazoa"/>
        </authorList>
    </citation>
    <scope>IDENTIFICATION</scope>
    <source>
        <strain evidence="1">EBRO</strain>
    </source>
</reference>
<dbReference type="EMBL" id="AXCP01007055">
    <property type="status" value="NOT_ANNOTATED_CDS"/>
    <property type="molecule type" value="Genomic_DNA"/>
</dbReference>
<accession>A0A182JIP7</accession>
<proteinExistence type="predicted"/>
<dbReference type="EMBL" id="AXCP01007057">
    <property type="status" value="NOT_ANNOTATED_CDS"/>
    <property type="molecule type" value="Genomic_DNA"/>
</dbReference>